<dbReference type="InterPro" id="IPR011222">
    <property type="entry name" value="dsDNA_vir_gr_I_capsid"/>
</dbReference>
<feature type="disulfide bond" description="Interchain (with Cys-203)" evidence="7">
    <location>
        <position position="462"/>
    </location>
</feature>
<dbReference type="PRINTS" id="PR00865">
    <property type="entry name" value="HPVCAPSIDL1"/>
</dbReference>
<keyword evidence="7" id="KW-1015">Disulfide bond</keyword>
<dbReference type="InterPro" id="IPR002210">
    <property type="entry name" value="Capsid_L1_Papillomavir"/>
</dbReference>
<keyword evidence="2 7" id="KW-0945">Host-virus interaction</keyword>
<feature type="region of interest" description="Disordered" evidence="9">
    <location>
        <begin position="302"/>
        <end position="322"/>
    </location>
</feature>
<comment type="function">
    <text evidence="7 8">Forms an icosahedral capsid with a T=7 symmetry and a 50 nm diameter. The capsid is composed of 72 pentamers linked to each other by disulfide bonds and associated with L2 proteins. Binds to heparan sulfate proteoglycans on cell surface of basal layer keratinocytes to provide initial virion attachment. This binding mediates a conformational change in the virus capsid that facilitates efficient infection. The virion enters the host cell via endocytosis. During virus trafficking, L1 protein dissociates from the viral DNA and the genomic DNA is released to the host nucleus. The virion assembly takes place within the cell nucleus. Encapsulates the genomic DNA together with protein L2.</text>
</comment>
<name>A0A385PHV8_9PAPI</name>
<keyword evidence="7" id="KW-1164">Virus endocytosis by host</keyword>
<dbReference type="GO" id="GO:0005198">
    <property type="term" value="F:structural molecule activity"/>
    <property type="evidence" value="ECO:0007669"/>
    <property type="project" value="UniProtKB-UniRule"/>
</dbReference>
<keyword evidence="7" id="KW-1162">Viral penetration into host cytoplasm</keyword>
<reference evidence="10" key="1">
    <citation type="journal article" date="2018" name="Nat. Med.">
        <title>Expanded skin virome in DOCK8-deficient patients.</title>
        <authorList>
            <consortium name="NISC Comparative Sequencing Program"/>
            <person name="Tirosh O."/>
            <person name="Conlan S."/>
            <person name="Deming C."/>
            <person name="Lee-Lin S.Q."/>
            <person name="Huang X."/>
            <person name="Su H.C."/>
            <person name="Freeman A.F."/>
            <person name="Segre J.A."/>
            <person name="Kong H.H."/>
        </authorList>
    </citation>
    <scope>NUCLEOTIDE SEQUENCE</scope>
    <source>
        <strain evidence="10">HPV-mSK_029</strain>
    </source>
</reference>
<keyword evidence="5 7" id="KW-0426">Late protein</keyword>
<dbReference type="Pfam" id="PF00500">
    <property type="entry name" value="Late_protein_L1"/>
    <property type="match status" value="1"/>
</dbReference>
<evidence type="ECO:0000256" key="1">
    <source>
        <dbReference type="ARBA" id="ARBA00022561"/>
    </source>
</evidence>
<evidence type="ECO:0000256" key="4">
    <source>
        <dbReference type="ARBA" id="ARBA00022844"/>
    </source>
</evidence>
<dbReference type="GO" id="GO:0039620">
    <property type="term" value="C:T=7 icosahedral viral capsid"/>
    <property type="evidence" value="ECO:0007669"/>
    <property type="project" value="UniProtKB-UniRule"/>
</dbReference>
<dbReference type="GO" id="GO:0042025">
    <property type="term" value="C:host cell nucleus"/>
    <property type="evidence" value="ECO:0007669"/>
    <property type="project" value="UniProtKB-SubCell"/>
</dbReference>
<keyword evidence="1 7" id="KW-0167">Capsid protein</keyword>
<evidence type="ECO:0000256" key="3">
    <source>
        <dbReference type="ARBA" id="ARBA00022804"/>
    </source>
</evidence>
<organism evidence="10">
    <name type="scientific">Human papillomavirus</name>
    <dbReference type="NCBI Taxonomy" id="10566"/>
    <lineage>
        <taxon>Viruses</taxon>
        <taxon>Monodnaviria</taxon>
        <taxon>Shotokuvirae</taxon>
        <taxon>Cossaviricota</taxon>
        <taxon>Papovaviricetes</taxon>
        <taxon>Zurhausenvirales</taxon>
        <taxon>Papillomaviridae</taxon>
    </lineage>
</organism>
<evidence type="ECO:0000256" key="9">
    <source>
        <dbReference type="SAM" id="MobiDB-lite"/>
    </source>
</evidence>
<dbReference type="GO" id="GO:0075509">
    <property type="term" value="P:endocytosis involved in viral entry into host cell"/>
    <property type="evidence" value="ECO:0007669"/>
    <property type="project" value="UniProtKB-KW"/>
</dbReference>
<dbReference type="InterPro" id="IPR036973">
    <property type="entry name" value="Capsid_L1_sf_Papillomavir"/>
</dbReference>
<dbReference type="EMBL" id="MH777177">
    <property type="protein sequence ID" value="AYA93530.1"/>
    <property type="molecule type" value="Genomic_DNA"/>
</dbReference>
<keyword evidence="3 7" id="KW-1161">Viral attachment to host cell</keyword>
<accession>A0A385PHV8</accession>
<keyword evidence="8" id="KW-1145">T=7 icosahedral capsid protein</keyword>
<comment type="subunit">
    <text evidence="7">Self-assembles into homopentamers. The capsid has an icosahedral symmetry and consists of 72 capsomers, with each capsomer being a pentamer of L1. Interacts with the minor capsid protein L2; this interaction is necessary for viral genome encapsidation. Interacts with protein E2; this interaction enhances E2-dependent replication and transcription activation.</text>
</comment>
<dbReference type="Gene3D" id="2.60.175.20">
    <property type="entry name" value="Major capsid L1 (late) superfamily, Papillomavirus"/>
    <property type="match status" value="2"/>
</dbReference>
<evidence type="ECO:0000256" key="7">
    <source>
        <dbReference type="HAMAP-Rule" id="MF_04002"/>
    </source>
</evidence>
<keyword evidence="4 7" id="KW-0946">Virion</keyword>
<evidence type="ECO:0000256" key="2">
    <source>
        <dbReference type="ARBA" id="ARBA00022581"/>
    </source>
</evidence>
<dbReference type="GO" id="GO:0019062">
    <property type="term" value="P:virion attachment to host cell"/>
    <property type="evidence" value="ECO:0007669"/>
    <property type="project" value="UniProtKB-UniRule"/>
</dbReference>
<evidence type="ECO:0000313" key="10">
    <source>
        <dbReference type="EMBL" id="AYA93530.1"/>
    </source>
</evidence>
<sequence length="542" mass="61467">MIMIIIYILVYTLKRENGLFCNILQMAVWVPNKGRLYLPPQRPVAKVLSTDDYIKSTDLYFHASTDRLLTVGHPYFDVLSTDQSSIDVPKVSGNQFRVFRLNLPDPNQFALIDKTIYNPEHERLVWRLVGIEIDRGGPLGIGSTGHPLFNKLFDAENPSVYNGFITGQKDNRMNVCFDPKQNQLFIVGCKPAVGQHWDKAKPCPDTQPSPGSCPPLQLVHSTIEDGDMSDIGLGNINFSDLSDDKSSAPLEIINSKCKWPDFALMTKDLFGDSAFFFGRREQLYARHQWCRDGNVGDAIPDNHFYLTPDSSQDPKPPQNDLGSSIYFSVPSGSLTSSESNIFGRPYWLHRAQGANNGIAWGNQLFVTVLDNTHNTNFTISVSKESKNTYDKNNFRVYLRHAEEIEIEIVCQLCKVPLEADILAHLYAMNPSIIENWQLAFVPAPPQTLEDTYRYLRSMATMCPADAPPKEPEDPYKDLHFWSIDMTDRFTSELDHTPLGKRFLYQMGLITGNKRLRTDYVSSPVAKRRRIVKSSKRKRASAK</sequence>
<evidence type="ECO:0000256" key="6">
    <source>
        <dbReference type="ARBA" id="ARBA00023296"/>
    </source>
</evidence>
<comment type="similarity">
    <text evidence="7 8">Belongs to the papillomaviridae L1 protein family.</text>
</comment>
<keyword evidence="6 7" id="KW-1160">Virus entry into host cell</keyword>
<feature type="disulfide bond" description="Interchain (with Cys-462)" evidence="7">
    <location>
        <position position="203"/>
    </location>
</feature>
<gene>
    <name evidence="7 8" type="primary">L1</name>
</gene>
<keyword evidence="7" id="KW-1048">Host nucleus</keyword>
<comment type="subcellular location">
    <subcellularLocation>
        <location evidence="7">Virion</location>
    </subcellularLocation>
    <subcellularLocation>
        <location evidence="7">Host nucleus</location>
    </subcellularLocation>
</comment>
<proteinExistence type="inferred from homology"/>
<dbReference type="HAMAP" id="MF_04002">
    <property type="entry name" value="PPV_L1"/>
    <property type="match status" value="1"/>
</dbReference>
<evidence type="ECO:0000256" key="5">
    <source>
        <dbReference type="ARBA" id="ARBA00022921"/>
    </source>
</evidence>
<evidence type="ECO:0000256" key="8">
    <source>
        <dbReference type="RuleBase" id="RU361248"/>
    </source>
</evidence>
<protein>
    <recommendedName>
        <fullName evidence="7 8">Major capsid protein L1</fullName>
    </recommendedName>
</protein>
<dbReference type="SUPFAM" id="SSF88648">
    <property type="entry name" value="Group I dsDNA viruses"/>
    <property type="match status" value="1"/>
</dbReference>